<dbReference type="RefSeq" id="XP_011312410.1">
    <property type="nucleotide sequence ID" value="XM_011314108.1"/>
</dbReference>
<feature type="compositionally biased region" description="Low complexity" evidence="1">
    <location>
        <begin position="14"/>
        <end position="31"/>
    </location>
</feature>
<evidence type="ECO:0000313" key="4">
    <source>
        <dbReference type="RefSeq" id="XP_011312410.1"/>
    </source>
</evidence>
<feature type="compositionally biased region" description="Low complexity" evidence="1">
    <location>
        <begin position="100"/>
        <end position="115"/>
    </location>
</feature>
<name>A0A0C9RLH6_9HYME</name>
<feature type="region of interest" description="Disordered" evidence="1">
    <location>
        <begin position="1"/>
        <end position="141"/>
    </location>
</feature>
<proteinExistence type="predicted"/>
<feature type="compositionally biased region" description="Polar residues" evidence="1">
    <location>
        <begin position="1"/>
        <end position="10"/>
    </location>
</feature>
<reference evidence="2" key="1">
    <citation type="submission" date="2015-01" db="EMBL/GenBank/DDBJ databases">
        <title>Transcriptome Assembly of Fopius arisanus.</title>
        <authorList>
            <person name="Geib S."/>
        </authorList>
    </citation>
    <scope>NUCLEOTIDE SEQUENCE</scope>
</reference>
<accession>A0A0C9RLH6</accession>
<keyword evidence="3" id="KW-1185">Reference proteome</keyword>
<gene>
    <name evidence="4" type="primary">LOC105272160</name>
    <name evidence="2" type="ORF">g.52092</name>
</gene>
<dbReference type="GeneID" id="105272160"/>
<sequence length="141" mass="13889">MADVSATQTGVEYPATAPRSARSAVSPSTSPMLVAPSQFQPASPTAPPHAAPAVLSATSLEKGASEIAEDEKQNVSTTEAEVSATPSELVSPATPPPPTTSVASPLLSSVLVLPSSPTPPPSAAPALLPAASLEEGASEIA</sequence>
<dbReference type="AlphaFoldDB" id="A0A0C9RLH6"/>
<organism evidence="2">
    <name type="scientific">Fopius arisanus</name>
    <dbReference type="NCBI Taxonomy" id="64838"/>
    <lineage>
        <taxon>Eukaryota</taxon>
        <taxon>Metazoa</taxon>
        <taxon>Ecdysozoa</taxon>
        <taxon>Arthropoda</taxon>
        <taxon>Hexapoda</taxon>
        <taxon>Insecta</taxon>
        <taxon>Pterygota</taxon>
        <taxon>Neoptera</taxon>
        <taxon>Endopterygota</taxon>
        <taxon>Hymenoptera</taxon>
        <taxon>Apocrita</taxon>
        <taxon>Ichneumonoidea</taxon>
        <taxon>Braconidae</taxon>
        <taxon>Opiinae</taxon>
        <taxon>Fopius</taxon>
    </lineage>
</organism>
<dbReference type="EMBL" id="GBYB01014212">
    <property type="protein sequence ID" value="JAG83979.1"/>
    <property type="molecule type" value="Transcribed_RNA"/>
</dbReference>
<protein>
    <submittedName>
        <fullName evidence="4">Arabinogalactan protein 1</fullName>
    </submittedName>
</protein>
<dbReference type="KEGG" id="fas:105272160"/>
<evidence type="ECO:0000313" key="2">
    <source>
        <dbReference type="EMBL" id="JAG83979.1"/>
    </source>
</evidence>
<accession>A0A9R1TMW0</accession>
<feature type="compositionally biased region" description="Low complexity" evidence="1">
    <location>
        <begin position="124"/>
        <end position="141"/>
    </location>
</feature>
<evidence type="ECO:0000313" key="3">
    <source>
        <dbReference type="Proteomes" id="UP000694866"/>
    </source>
</evidence>
<evidence type="ECO:0000256" key="1">
    <source>
        <dbReference type="SAM" id="MobiDB-lite"/>
    </source>
</evidence>
<reference evidence="4" key="2">
    <citation type="submission" date="2025-04" db="UniProtKB">
        <authorList>
            <consortium name="RefSeq"/>
        </authorList>
    </citation>
    <scope>IDENTIFICATION</scope>
    <source>
        <strain evidence="4">USDA-PBARC FA_bdor</strain>
        <tissue evidence="4">Whole organism</tissue>
    </source>
</reference>
<dbReference type="Proteomes" id="UP000694866">
    <property type="component" value="Unplaced"/>
</dbReference>